<sequence>MKLFDEFAYIVFPAYGGAFQDMEPRIAEWDQVFEGNYHFLYGFHGGGILSVPLSIPEQTRYRLATSDCNPKGVYGMVLGNASGERLTGLLSCAQEDRPPAFAVKTGLADRVPNPTVKVTPEHFESLGDGRMLLVVPKSTKRMLAQIELLPQWFAEFGVTLSSDSVDTRERLKGVAVNWFADPHRPMFSFAMSGGVANAAWQTAVTYYIAEYWDTRVRGLDSMHILTNIDGKPSFRRNWTSNK</sequence>
<dbReference type="EMBL" id="SJPN01000001">
    <property type="protein sequence ID" value="TWU07571.1"/>
    <property type="molecule type" value="Genomic_DNA"/>
</dbReference>
<keyword evidence="2" id="KW-1185">Reference proteome</keyword>
<protein>
    <submittedName>
        <fullName evidence="1">Uncharacterized protein</fullName>
    </submittedName>
</protein>
<evidence type="ECO:0000313" key="1">
    <source>
        <dbReference type="EMBL" id="TWU07571.1"/>
    </source>
</evidence>
<comment type="caution">
    <text evidence="1">The sequence shown here is derived from an EMBL/GenBank/DDBJ whole genome shotgun (WGS) entry which is preliminary data.</text>
</comment>
<organism evidence="1 2">
    <name type="scientific">Stieleria varia</name>
    <dbReference type="NCBI Taxonomy" id="2528005"/>
    <lineage>
        <taxon>Bacteria</taxon>
        <taxon>Pseudomonadati</taxon>
        <taxon>Planctomycetota</taxon>
        <taxon>Planctomycetia</taxon>
        <taxon>Pirellulales</taxon>
        <taxon>Pirellulaceae</taxon>
        <taxon>Stieleria</taxon>
    </lineage>
</organism>
<name>A0A5C6B818_9BACT</name>
<accession>A0A5C6B818</accession>
<dbReference type="AlphaFoldDB" id="A0A5C6B818"/>
<gene>
    <name evidence="1" type="ORF">Pla52n_01440</name>
</gene>
<dbReference type="RefSeq" id="WP_146517779.1">
    <property type="nucleotide sequence ID" value="NZ_CP151726.1"/>
</dbReference>
<proteinExistence type="predicted"/>
<evidence type="ECO:0000313" key="2">
    <source>
        <dbReference type="Proteomes" id="UP000320176"/>
    </source>
</evidence>
<dbReference type="Proteomes" id="UP000320176">
    <property type="component" value="Unassembled WGS sequence"/>
</dbReference>
<reference evidence="1 2" key="1">
    <citation type="submission" date="2019-02" db="EMBL/GenBank/DDBJ databases">
        <title>Deep-cultivation of Planctomycetes and their phenomic and genomic characterization uncovers novel biology.</title>
        <authorList>
            <person name="Wiegand S."/>
            <person name="Jogler M."/>
            <person name="Boedeker C."/>
            <person name="Pinto D."/>
            <person name="Vollmers J."/>
            <person name="Rivas-Marin E."/>
            <person name="Kohn T."/>
            <person name="Peeters S.H."/>
            <person name="Heuer A."/>
            <person name="Rast P."/>
            <person name="Oberbeckmann S."/>
            <person name="Bunk B."/>
            <person name="Jeske O."/>
            <person name="Meyerdierks A."/>
            <person name="Storesund J.E."/>
            <person name="Kallscheuer N."/>
            <person name="Luecker S."/>
            <person name="Lage O.M."/>
            <person name="Pohl T."/>
            <person name="Merkel B.J."/>
            <person name="Hornburger P."/>
            <person name="Mueller R.-W."/>
            <person name="Bruemmer F."/>
            <person name="Labrenz M."/>
            <person name="Spormann A.M."/>
            <person name="Op Den Camp H."/>
            <person name="Overmann J."/>
            <person name="Amann R."/>
            <person name="Jetten M.S.M."/>
            <person name="Mascher T."/>
            <person name="Medema M.H."/>
            <person name="Devos D.P."/>
            <person name="Kaster A.-K."/>
            <person name="Ovreas L."/>
            <person name="Rohde M."/>
            <person name="Galperin M.Y."/>
            <person name="Jogler C."/>
        </authorList>
    </citation>
    <scope>NUCLEOTIDE SEQUENCE [LARGE SCALE GENOMIC DNA]</scope>
    <source>
        <strain evidence="1 2">Pla52n</strain>
    </source>
</reference>
<dbReference type="OrthoDB" id="9833350at2"/>